<evidence type="ECO:0000259" key="17">
    <source>
        <dbReference type="PROSITE" id="PS51192"/>
    </source>
</evidence>
<dbReference type="AlphaFoldDB" id="A0AAN8KW02"/>
<dbReference type="GO" id="GO:0003723">
    <property type="term" value="F:RNA binding"/>
    <property type="evidence" value="ECO:0007669"/>
    <property type="project" value="UniProtKB-KW"/>
</dbReference>
<dbReference type="InterPro" id="IPR027417">
    <property type="entry name" value="P-loop_NTPase"/>
</dbReference>
<feature type="compositionally biased region" description="Polar residues" evidence="16">
    <location>
        <begin position="1"/>
        <end position="20"/>
    </location>
</feature>
<evidence type="ECO:0000313" key="20">
    <source>
        <dbReference type="EMBL" id="KAK6296324.1"/>
    </source>
</evidence>
<comment type="catalytic activity">
    <reaction evidence="1 15">
        <text>alpha,alpha-trehalose + H2O = alpha-D-glucose + beta-D-glucose</text>
        <dbReference type="Rhea" id="RHEA:32675"/>
        <dbReference type="ChEBI" id="CHEBI:15377"/>
        <dbReference type="ChEBI" id="CHEBI:15903"/>
        <dbReference type="ChEBI" id="CHEBI:16551"/>
        <dbReference type="ChEBI" id="CHEBI:17925"/>
        <dbReference type="EC" id="3.2.1.28"/>
    </reaction>
</comment>
<evidence type="ECO:0000256" key="6">
    <source>
        <dbReference type="ARBA" id="ARBA00022741"/>
    </source>
</evidence>
<evidence type="ECO:0000256" key="5">
    <source>
        <dbReference type="ARBA" id="ARBA00022490"/>
    </source>
</evidence>
<evidence type="ECO:0000256" key="9">
    <source>
        <dbReference type="ARBA" id="ARBA00022840"/>
    </source>
</evidence>
<keyword evidence="21" id="KW-1185">Reference proteome</keyword>
<evidence type="ECO:0000256" key="4">
    <source>
        <dbReference type="ARBA" id="ARBA00019905"/>
    </source>
</evidence>
<dbReference type="PROSITE" id="PS51192">
    <property type="entry name" value="HELICASE_ATP_BIND_1"/>
    <property type="match status" value="1"/>
</dbReference>
<evidence type="ECO:0000256" key="11">
    <source>
        <dbReference type="ARBA" id="ARBA00023295"/>
    </source>
</evidence>
<evidence type="ECO:0000256" key="15">
    <source>
        <dbReference type="RuleBase" id="RU361180"/>
    </source>
</evidence>
<proteinExistence type="inferred from homology"/>
<dbReference type="GO" id="GO:0000932">
    <property type="term" value="C:P-body"/>
    <property type="evidence" value="ECO:0007669"/>
    <property type="project" value="UniProtKB-SubCell"/>
</dbReference>
<dbReference type="InterPro" id="IPR011545">
    <property type="entry name" value="DEAD/DEAH_box_helicase_dom"/>
</dbReference>
<evidence type="ECO:0000256" key="8">
    <source>
        <dbReference type="ARBA" id="ARBA00022806"/>
    </source>
</evidence>
<reference evidence="20 21" key="1">
    <citation type="submission" date="2021-04" db="EMBL/GenBank/DDBJ databases">
        <authorList>
            <person name="De Guttry C."/>
            <person name="Zahm M."/>
            <person name="Klopp C."/>
            <person name="Cabau C."/>
            <person name="Louis A."/>
            <person name="Berthelot C."/>
            <person name="Parey E."/>
            <person name="Roest Crollius H."/>
            <person name="Montfort J."/>
            <person name="Robinson-Rechavi M."/>
            <person name="Bucao C."/>
            <person name="Bouchez O."/>
            <person name="Gislard M."/>
            <person name="Lluch J."/>
            <person name="Milhes M."/>
            <person name="Lampietro C."/>
            <person name="Lopez Roques C."/>
            <person name="Donnadieu C."/>
            <person name="Braasch I."/>
            <person name="Desvignes T."/>
            <person name="Postlethwait J."/>
            <person name="Bobe J."/>
            <person name="Wedekind C."/>
            <person name="Guiguen Y."/>
        </authorList>
    </citation>
    <scope>NUCLEOTIDE SEQUENCE [LARGE SCALE GENOMIC DNA]</scope>
    <source>
        <strain evidence="20">Cs_M1</strain>
        <tissue evidence="20">Blood</tissue>
    </source>
</reference>
<dbReference type="Proteomes" id="UP001356427">
    <property type="component" value="Unassembled WGS sequence"/>
</dbReference>
<dbReference type="GO" id="GO:0003724">
    <property type="term" value="F:RNA helicase activity"/>
    <property type="evidence" value="ECO:0007669"/>
    <property type="project" value="UniProtKB-EC"/>
</dbReference>
<evidence type="ECO:0000256" key="14">
    <source>
        <dbReference type="PROSITE-ProRule" id="PRU00552"/>
    </source>
</evidence>
<gene>
    <name evidence="20" type="ORF">J4Q44_G00340370</name>
</gene>
<keyword evidence="6" id="KW-0547">Nucleotide-binding</keyword>
<dbReference type="PROSITE" id="PS00927">
    <property type="entry name" value="TREHALASE_1"/>
    <property type="match status" value="1"/>
</dbReference>
<feature type="domain" description="Helicase ATP-binding" evidence="17">
    <location>
        <begin position="131"/>
        <end position="302"/>
    </location>
</feature>
<dbReference type="PROSITE" id="PS51195">
    <property type="entry name" value="Q_MOTIF"/>
    <property type="match status" value="1"/>
</dbReference>
<dbReference type="GO" id="GO:0004555">
    <property type="term" value="F:alpha,alpha-trehalase activity"/>
    <property type="evidence" value="ECO:0007669"/>
    <property type="project" value="UniProtKB-EC"/>
</dbReference>
<dbReference type="SUPFAM" id="SSF52540">
    <property type="entry name" value="P-loop containing nucleoside triphosphate hydrolases"/>
    <property type="match status" value="1"/>
</dbReference>
<evidence type="ECO:0000259" key="19">
    <source>
        <dbReference type="PROSITE" id="PS51195"/>
    </source>
</evidence>
<keyword evidence="7 15" id="KW-0378">Hydrolase</keyword>
<dbReference type="SUPFAM" id="SSF48208">
    <property type="entry name" value="Six-hairpin glycosidases"/>
    <property type="match status" value="1"/>
</dbReference>
<feature type="region of interest" description="Disordered" evidence="16">
    <location>
        <begin position="1"/>
        <end position="59"/>
    </location>
</feature>
<keyword evidence="5" id="KW-0963">Cytoplasm</keyword>
<keyword evidence="10" id="KW-0694">RNA-binding</keyword>
<evidence type="ECO:0000313" key="21">
    <source>
        <dbReference type="Proteomes" id="UP001356427"/>
    </source>
</evidence>
<dbReference type="InterPro" id="IPR014014">
    <property type="entry name" value="RNA_helicase_DEAD_Q_motif"/>
</dbReference>
<dbReference type="Pfam" id="PF00270">
    <property type="entry name" value="DEAD"/>
    <property type="match status" value="1"/>
</dbReference>
<dbReference type="PROSITE" id="PS51194">
    <property type="entry name" value="HELICASE_CTER"/>
    <property type="match status" value="1"/>
</dbReference>
<evidence type="ECO:0000256" key="2">
    <source>
        <dbReference type="ARBA" id="ARBA00004201"/>
    </source>
</evidence>
<evidence type="ECO:0000256" key="13">
    <source>
        <dbReference type="ARBA" id="ARBA00047984"/>
    </source>
</evidence>
<comment type="catalytic activity">
    <reaction evidence="13">
        <text>ATP + H2O = ADP + phosphate + H(+)</text>
        <dbReference type="Rhea" id="RHEA:13065"/>
        <dbReference type="ChEBI" id="CHEBI:15377"/>
        <dbReference type="ChEBI" id="CHEBI:15378"/>
        <dbReference type="ChEBI" id="CHEBI:30616"/>
        <dbReference type="ChEBI" id="CHEBI:43474"/>
        <dbReference type="ChEBI" id="CHEBI:456216"/>
        <dbReference type="EC" id="3.6.4.13"/>
    </reaction>
</comment>
<dbReference type="InterPro" id="IPR008928">
    <property type="entry name" value="6-hairpin_glycosidase_sf"/>
</dbReference>
<dbReference type="PROSITE" id="PS00039">
    <property type="entry name" value="DEAD_ATP_HELICASE"/>
    <property type="match status" value="1"/>
</dbReference>
<comment type="subcellular location">
    <subcellularLocation>
        <location evidence="2">Cytoplasm</location>
        <location evidence="2">P-body</location>
    </subcellularLocation>
</comment>
<evidence type="ECO:0000256" key="1">
    <source>
        <dbReference type="ARBA" id="ARBA00001576"/>
    </source>
</evidence>
<dbReference type="InterPro" id="IPR001661">
    <property type="entry name" value="Glyco_hydro_37"/>
</dbReference>
<comment type="similarity">
    <text evidence="3 15">Belongs to the glycosyl hydrolase 37 family.</text>
</comment>
<evidence type="ECO:0000256" key="7">
    <source>
        <dbReference type="ARBA" id="ARBA00022801"/>
    </source>
</evidence>
<protein>
    <recommendedName>
        <fullName evidence="4 15">Trehalase</fullName>
        <ecNumber evidence="15">3.2.1.28</ecNumber>
    </recommendedName>
    <alternativeName>
        <fullName evidence="15">Alpha-trehalose glucohydrolase</fullName>
    </alternativeName>
</protein>
<keyword evidence="11 15" id="KW-0326">Glycosidase</keyword>
<dbReference type="GO" id="GO:0005993">
    <property type="term" value="P:trehalose catabolic process"/>
    <property type="evidence" value="ECO:0007669"/>
    <property type="project" value="TreeGrafter"/>
</dbReference>
<dbReference type="CDD" id="cd17940">
    <property type="entry name" value="DEADc_DDX6"/>
    <property type="match status" value="1"/>
</dbReference>
<evidence type="ECO:0000256" key="16">
    <source>
        <dbReference type="SAM" id="MobiDB-lite"/>
    </source>
</evidence>
<evidence type="ECO:0000259" key="18">
    <source>
        <dbReference type="PROSITE" id="PS51194"/>
    </source>
</evidence>
<dbReference type="Gene3D" id="3.40.50.300">
    <property type="entry name" value="P-loop containing nucleotide triphosphate hydrolases"/>
    <property type="match status" value="2"/>
</dbReference>
<organism evidence="20 21">
    <name type="scientific">Coregonus suidteri</name>
    <dbReference type="NCBI Taxonomy" id="861788"/>
    <lineage>
        <taxon>Eukaryota</taxon>
        <taxon>Metazoa</taxon>
        <taxon>Chordata</taxon>
        <taxon>Craniata</taxon>
        <taxon>Vertebrata</taxon>
        <taxon>Euteleostomi</taxon>
        <taxon>Actinopterygii</taxon>
        <taxon>Neopterygii</taxon>
        <taxon>Teleostei</taxon>
        <taxon>Protacanthopterygii</taxon>
        <taxon>Salmoniformes</taxon>
        <taxon>Salmonidae</taxon>
        <taxon>Coregoninae</taxon>
        <taxon>Coregonus</taxon>
    </lineage>
</organism>
<dbReference type="InterPro" id="IPR000629">
    <property type="entry name" value="RNA-helicase_DEAD-box_CS"/>
</dbReference>
<keyword evidence="8" id="KW-0347">Helicase</keyword>
<dbReference type="PANTHER" id="PTHR23403:SF1">
    <property type="entry name" value="TREHALASE"/>
    <property type="match status" value="1"/>
</dbReference>
<dbReference type="Pfam" id="PF01204">
    <property type="entry name" value="Trehalase"/>
    <property type="match status" value="1"/>
</dbReference>
<dbReference type="InterPro" id="IPR014001">
    <property type="entry name" value="Helicase_ATP-bd"/>
</dbReference>
<dbReference type="Gene3D" id="1.50.10.10">
    <property type="match status" value="1"/>
</dbReference>
<dbReference type="GO" id="GO:0005524">
    <property type="term" value="F:ATP binding"/>
    <property type="evidence" value="ECO:0007669"/>
    <property type="project" value="UniProtKB-KW"/>
</dbReference>
<dbReference type="InterPro" id="IPR018232">
    <property type="entry name" value="Glyco_hydro_37_CS"/>
</dbReference>
<dbReference type="CDD" id="cd18787">
    <property type="entry name" value="SF2_C_DEAD"/>
    <property type="match status" value="1"/>
</dbReference>
<dbReference type="PANTHER" id="PTHR23403">
    <property type="entry name" value="TREHALASE"/>
    <property type="match status" value="1"/>
</dbReference>
<accession>A0AAN8KW02</accession>
<dbReference type="SMART" id="SM00487">
    <property type="entry name" value="DEXDc"/>
    <property type="match status" value="1"/>
</dbReference>
<dbReference type="FunFam" id="3.40.50.300:FF:000114">
    <property type="entry name" value="ATP-dependent RNA helicase DDX6"/>
    <property type="match status" value="1"/>
</dbReference>
<dbReference type="InterPro" id="IPR001650">
    <property type="entry name" value="Helicase_C-like"/>
</dbReference>
<evidence type="ECO:0000256" key="12">
    <source>
        <dbReference type="ARBA" id="ARBA00038316"/>
    </source>
</evidence>
<feature type="domain" description="DEAD-box RNA helicase Q" evidence="19">
    <location>
        <begin position="100"/>
        <end position="128"/>
    </location>
</feature>
<dbReference type="Pfam" id="PF00271">
    <property type="entry name" value="Helicase_C"/>
    <property type="match status" value="1"/>
</dbReference>
<dbReference type="EC" id="3.2.1.28" evidence="15"/>
<feature type="compositionally biased region" description="Polar residues" evidence="16">
    <location>
        <begin position="34"/>
        <end position="59"/>
    </location>
</feature>
<dbReference type="PRINTS" id="PR00744">
    <property type="entry name" value="GLHYDRLASE37"/>
</dbReference>
<evidence type="ECO:0000256" key="3">
    <source>
        <dbReference type="ARBA" id="ARBA00005615"/>
    </source>
</evidence>
<name>A0AAN8KW02_9TELE</name>
<dbReference type="FunFam" id="3.40.50.300:FF:000364">
    <property type="entry name" value="ATP-dependent RNA helicase DDX6"/>
    <property type="match status" value="1"/>
</dbReference>
<sequence length="1062" mass="119461">MSTASTQNPVILGLSNQNGQLRGPVVKPAGGGHQTQQPGQMKQASSTINNGTGPSSTQLAKVTPTANTVIKAGDDWKKNLTLPPKDMRMRTSDVTATKGNEFEDYCLKRELLMGIFEMGWEKPSPIQEESIPIALSGRDILARAKNGTGKSGAYLIPLLERIDLKKDCIQAMGIVPTRELALQVSQICIQISKHMGGVKVMATTGGTNLRDDIMRLDETVHVVIATPGRILDLIKKGVAKVNQVQMMVLDEADKLLSQDFVVMMEEVLSYLPKQRQILLYSATFPLSVQKFMNSHLSKPYEINLMEELTLKGVTQYYAYVTERQKVHCLNTLFSRLQINQSIIFCNSSQRVELLAKKISQLGYSCFYIHAKMRQEHRNRVFHDFRNSLCRNLVCTDLFTRGIDIQAVNVVINFDFPKLGETYLHRIGRSGRFGHLGLAINLITYDDRFNLKGIEEQLGTEIRPIPGSIDKSLYVAEYHTEDGEEGKLCTLLPPCDSEIYCYGDILRQVQTAKLFDDDKYFVDMKLKSAPDIVLTAFHNLTHGAPNTTVLPSTLREFLREYFEEPGTEFEPWSPPDWHDKPQFLNRIADSELRSWAEKLHHLWKSLGRKISGDVLAHPEQYSQIFTPHPVIVPGGRFRELYYWDSYWVINGLLLSEMTDTARGMILNFVHLINRYGFIPNGGRVYYERRSQPPFLSLMVESYYQTTKDKELLRTALPALEQEYLFWMQNRSVAVEVNGRKHVLNRFDVQVGLPRPESYTDDVELAEGLTEDAAERLWTELNSGAESGWDFSSRWFVDGQGNNNGSLRDTRTSLLLPTDLNALLCRNERTLAHFYRTLGDEAAAVRYDQAVSARLEAIETVLWDEERGVWLDYSLVTNTSCPAFYPSNLAPIWAACYSHPSMGQKALHYLQASGGLAFPNGVPTSLVESGQQWDYPNAWPPLQHMLIQGLSSLPSQEARELGFELAQSWIRTNWLAYVKYEAMFEKYDVNGDGKPGGGGEYDVQLGFGWTNGVALQLLGQYGDRLTSGSSGDSCTLCFSATVALLCSAQTLFLSNTMGGGWSCP</sequence>
<feature type="short sequence motif" description="Q motif" evidence="14">
    <location>
        <begin position="100"/>
        <end position="128"/>
    </location>
</feature>
<comment type="caution">
    <text evidence="20">The sequence shown here is derived from an EMBL/GenBank/DDBJ whole genome shotgun (WGS) entry which is preliminary data.</text>
</comment>
<evidence type="ECO:0000256" key="10">
    <source>
        <dbReference type="ARBA" id="ARBA00022884"/>
    </source>
</evidence>
<dbReference type="EMBL" id="JAGTTL010000033">
    <property type="protein sequence ID" value="KAK6296324.1"/>
    <property type="molecule type" value="Genomic_DNA"/>
</dbReference>
<dbReference type="PROSITE" id="PS00928">
    <property type="entry name" value="TREHALASE_2"/>
    <property type="match status" value="1"/>
</dbReference>
<dbReference type="SMART" id="SM00490">
    <property type="entry name" value="HELICc"/>
    <property type="match status" value="1"/>
</dbReference>
<keyword evidence="9" id="KW-0067">ATP-binding</keyword>
<feature type="domain" description="Helicase C-terminal" evidence="18">
    <location>
        <begin position="312"/>
        <end position="472"/>
    </location>
</feature>
<dbReference type="InterPro" id="IPR012341">
    <property type="entry name" value="6hp_glycosidase-like_sf"/>
</dbReference>
<comment type="similarity">
    <text evidence="12">Belongs to the DEAD box helicase family. DDX6/DHH1 subfamily.</text>
</comment>